<dbReference type="PANTHER" id="PTHR46211:SF14">
    <property type="entry name" value="GLYCEROPHOSPHODIESTER PHOSPHODIESTERASE"/>
    <property type="match status" value="1"/>
</dbReference>
<dbReference type="EMBL" id="JBHTAX010000001">
    <property type="protein sequence ID" value="MFC7190431.1"/>
    <property type="molecule type" value="Genomic_DNA"/>
</dbReference>
<dbReference type="PANTHER" id="PTHR46211">
    <property type="entry name" value="GLYCEROPHOSPHORYL DIESTER PHOSPHODIESTERASE"/>
    <property type="match status" value="1"/>
</dbReference>
<dbReference type="PROSITE" id="PS51704">
    <property type="entry name" value="GP_PDE"/>
    <property type="match status" value="1"/>
</dbReference>
<dbReference type="InterPro" id="IPR030395">
    <property type="entry name" value="GP_PDE_dom"/>
</dbReference>
<dbReference type="PROSITE" id="PS51318">
    <property type="entry name" value="TAT"/>
    <property type="match status" value="1"/>
</dbReference>
<evidence type="ECO:0000313" key="2">
    <source>
        <dbReference type="EMBL" id="MFC7190431.1"/>
    </source>
</evidence>
<dbReference type="CDD" id="cd08556">
    <property type="entry name" value="GDPD"/>
    <property type="match status" value="1"/>
</dbReference>
<name>A0ABD5YMH9_9EURY</name>
<proteinExistence type="predicted"/>
<keyword evidence="3" id="KW-1185">Reference proteome</keyword>
<gene>
    <name evidence="2" type="ORF">ACFQL7_11585</name>
</gene>
<dbReference type="AlphaFoldDB" id="A0ABD5YMH9"/>
<evidence type="ECO:0000259" key="1">
    <source>
        <dbReference type="PROSITE" id="PS51704"/>
    </source>
</evidence>
<dbReference type="Gene3D" id="3.20.20.190">
    <property type="entry name" value="Phosphatidylinositol (PI) phosphodiesterase"/>
    <property type="match status" value="1"/>
</dbReference>
<dbReference type="SUPFAM" id="SSF51695">
    <property type="entry name" value="PLC-like phosphodiesterases"/>
    <property type="match status" value="1"/>
</dbReference>
<accession>A0ABD5YMH9</accession>
<protein>
    <submittedName>
        <fullName evidence="2">Glycerophosphodiester phosphodiesterase</fullName>
    </submittedName>
</protein>
<feature type="domain" description="GP-PDE" evidence="1">
    <location>
        <begin position="42"/>
        <end position="326"/>
    </location>
</feature>
<dbReference type="InterPro" id="IPR006311">
    <property type="entry name" value="TAT_signal"/>
</dbReference>
<sequence>MEMTSLNRRQFVIGASMTAGSAFGGVGTVSAVTREKDDETAPSVIAHRGFAGVYPENTVRAARLASHTSKRRRETGKAGRASLGADMIEIDIVPTADGDIVVFHDDRLSGRDGGERGLTDASGVVWETPSEEVLAAEVLESGETVPRLSDVMDAIPKHVGVNIELKNPGSFDLQFATALSNDELEQQKEIWESFTEDALAIASEYENPILISSFYEAALATVREADPTLPIAFLFWDSIEEGLTVTRRYDCEAVHPPWNMIQDTPFFEDEYYTSGPFADIDLVEVAHAEDRAVNVYTIGTWYQAEQLAAAGVDGLISDYPALLSPR</sequence>
<dbReference type="Proteomes" id="UP001596417">
    <property type="component" value="Unassembled WGS sequence"/>
</dbReference>
<evidence type="ECO:0000313" key="3">
    <source>
        <dbReference type="Proteomes" id="UP001596417"/>
    </source>
</evidence>
<dbReference type="GeneID" id="76200036"/>
<dbReference type="Pfam" id="PF03009">
    <property type="entry name" value="GDPD"/>
    <property type="match status" value="1"/>
</dbReference>
<comment type="caution">
    <text evidence="2">The sequence shown here is derived from an EMBL/GenBank/DDBJ whole genome shotgun (WGS) entry which is preliminary data.</text>
</comment>
<reference evidence="2 3" key="1">
    <citation type="journal article" date="2019" name="Int. J. Syst. Evol. Microbiol.">
        <title>The Global Catalogue of Microorganisms (GCM) 10K type strain sequencing project: providing services to taxonomists for standard genome sequencing and annotation.</title>
        <authorList>
            <consortium name="The Broad Institute Genomics Platform"/>
            <consortium name="The Broad Institute Genome Sequencing Center for Infectious Disease"/>
            <person name="Wu L."/>
            <person name="Ma J."/>
        </authorList>
    </citation>
    <scope>NUCLEOTIDE SEQUENCE [LARGE SCALE GENOMIC DNA]</scope>
    <source>
        <strain evidence="2 3">RDMS1</strain>
    </source>
</reference>
<dbReference type="InterPro" id="IPR017946">
    <property type="entry name" value="PLC-like_Pdiesterase_TIM-brl"/>
</dbReference>
<dbReference type="RefSeq" id="WP_373689845.1">
    <property type="nucleotide sequence ID" value="NZ_CP109979.1"/>
</dbReference>
<organism evidence="2 3">
    <name type="scientific">Halocatena marina</name>
    <dbReference type="NCBI Taxonomy" id="2934937"/>
    <lineage>
        <taxon>Archaea</taxon>
        <taxon>Methanobacteriati</taxon>
        <taxon>Methanobacteriota</taxon>
        <taxon>Stenosarchaea group</taxon>
        <taxon>Halobacteria</taxon>
        <taxon>Halobacteriales</taxon>
        <taxon>Natronomonadaceae</taxon>
        <taxon>Halocatena</taxon>
    </lineage>
</organism>